<reference evidence="2" key="1">
    <citation type="submission" date="2014-09" db="EMBL/GenBank/DDBJ databases">
        <authorList>
            <person name="Magalhaes I.L.F."/>
            <person name="Oliveira U."/>
            <person name="Santos F.R."/>
            <person name="Vidigal T.H.D.A."/>
            <person name="Brescovit A.D."/>
            <person name="Santos A.J."/>
        </authorList>
    </citation>
    <scope>NUCLEOTIDE SEQUENCE</scope>
    <source>
        <tissue evidence="2">Shoot tissue taken approximately 20 cm above the soil surface</tissue>
    </source>
</reference>
<evidence type="ECO:0000256" key="1">
    <source>
        <dbReference type="SAM" id="MobiDB-lite"/>
    </source>
</evidence>
<dbReference type="EMBL" id="GBRH01228511">
    <property type="protein sequence ID" value="JAD69384.1"/>
    <property type="molecule type" value="Transcribed_RNA"/>
</dbReference>
<proteinExistence type="predicted"/>
<dbReference type="AlphaFoldDB" id="A0A0A9BZ91"/>
<accession>A0A0A9BZ91</accession>
<protein>
    <submittedName>
        <fullName evidence="2">Uncharacterized protein</fullName>
    </submittedName>
</protein>
<organism evidence="2">
    <name type="scientific">Arundo donax</name>
    <name type="common">Giant reed</name>
    <name type="synonym">Donax arundinaceus</name>
    <dbReference type="NCBI Taxonomy" id="35708"/>
    <lineage>
        <taxon>Eukaryota</taxon>
        <taxon>Viridiplantae</taxon>
        <taxon>Streptophyta</taxon>
        <taxon>Embryophyta</taxon>
        <taxon>Tracheophyta</taxon>
        <taxon>Spermatophyta</taxon>
        <taxon>Magnoliopsida</taxon>
        <taxon>Liliopsida</taxon>
        <taxon>Poales</taxon>
        <taxon>Poaceae</taxon>
        <taxon>PACMAD clade</taxon>
        <taxon>Arundinoideae</taxon>
        <taxon>Arundineae</taxon>
        <taxon>Arundo</taxon>
    </lineage>
</organism>
<reference evidence="2" key="2">
    <citation type="journal article" date="2015" name="Data Brief">
        <title>Shoot transcriptome of the giant reed, Arundo donax.</title>
        <authorList>
            <person name="Barrero R.A."/>
            <person name="Guerrero F.D."/>
            <person name="Moolhuijzen P."/>
            <person name="Goolsby J.A."/>
            <person name="Tidwell J."/>
            <person name="Bellgard S.E."/>
            <person name="Bellgard M.I."/>
        </authorList>
    </citation>
    <scope>NUCLEOTIDE SEQUENCE</scope>
    <source>
        <tissue evidence="2">Shoot tissue taken approximately 20 cm above the soil surface</tissue>
    </source>
</reference>
<evidence type="ECO:0000313" key="2">
    <source>
        <dbReference type="EMBL" id="JAD69384.1"/>
    </source>
</evidence>
<sequence>MGTHSSLRTSLRTNLPVVAAMPGSANPRRFPDHKVVPRGVRPVV</sequence>
<name>A0A0A9BZ91_ARUDO</name>
<feature type="region of interest" description="Disordered" evidence="1">
    <location>
        <begin position="22"/>
        <end position="44"/>
    </location>
</feature>